<keyword evidence="2 4" id="KW-0238">DNA-binding</keyword>
<dbReference type="OrthoDB" id="9800152at2"/>
<evidence type="ECO:0000313" key="7">
    <source>
        <dbReference type="Proteomes" id="UP000029738"/>
    </source>
</evidence>
<dbReference type="AlphaFoldDB" id="A0A8S9SXY5"/>
<evidence type="ECO:0000256" key="3">
    <source>
        <dbReference type="ARBA" id="ARBA00023163"/>
    </source>
</evidence>
<feature type="domain" description="HTH tetR-type" evidence="5">
    <location>
        <begin position="14"/>
        <end position="74"/>
    </location>
</feature>
<dbReference type="InterPro" id="IPR050109">
    <property type="entry name" value="HTH-type_TetR-like_transc_reg"/>
</dbReference>
<dbReference type="Proteomes" id="UP000029738">
    <property type="component" value="Unassembled WGS sequence"/>
</dbReference>
<evidence type="ECO:0000256" key="1">
    <source>
        <dbReference type="ARBA" id="ARBA00023015"/>
    </source>
</evidence>
<dbReference type="RefSeq" id="WP_050045589.1">
    <property type="nucleotide sequence ID" value="NZ_JHEG04000001.1"/>
</dbReference>
<keyword evidence="3" id="KW-0804">Transcription</keyword>
<sequence length="201" mass="22916">MSPDSQNPISDKQADGRNRILDVAELLFQARGYTAVTMRDIAKAVGMRQASLYYHFSSKEELFVSVRERLFERHRIGLQNVLHRTEGELRSQLEGVTDWFLSQHPINFHAMMQTDMPSLSQEAKERLSNAINQAIFEPIGQIFTTAQANHRIGAVRPELLVGFLLSLLESISVVYSSEPVSYKKEIVDEMILVLLEGIQRR</sequence>
<dbReference type="PROSITE" id="PS50977">
    <property type="entry name" value="HTH_TETR_2"/>
    <property type="match status" value="1"/>
</dbReference>
<dbReference type="Pfam" id="PF00440">
    <property type="entry name" value="TetR_N"/>
    <property type="match status" value="1"/>
</dbReference>
<reference evidence="6" key="2">
    <citation type="submission" date="2019-11" db="EMBL/GenBank/DDBJ databases">
        <title>Improved Assembly of Tolypothrix boutellei genome.</title>
        <authorList>
            <person name="Sarangi A.N."/>
            <person name="Mukherjee M."/>
            <person name="Ghosh S."/>
            <person name="Singh D."/>
            <person name="Das A."/>
            <person name="Kant S."/>
            <person name="Prusty A."/>
            <person name="Tripathy S."/>
        </authorList>
    </citation>
    <scope>NUCLEOTIDE SEQUENCE</scope>
    <source>
        <strain evidence="6">VB521301</strain>
    </source>
</reference>
<evidence type="ECO:0000259" key="5">
    <source>
        <dbReference type="PROSITE" id="PS50977"/>
    </source>
</evidence>
<evidence type="ECO:0000256" key="2">
    <source>
        <dbReference type="ARBA" id="ARBA00023125"/>
    </source>
</evidence>
<dbReference type="InterPro" id="IPR009057">
    <property type="entry name" value="Homeodomain-like_sf"/>
</dbReference>
<dbReference type="Gene3D" id="1.10.357.10">
    <property type="entry name" value="Tetracycline Repressor, domain 2"/>
    <property type="match status" value="1"/>
</dbReference>
<dbReference type="PANTHER" id="PTHR30055">
    <property type="entry name" value="HTH-TYPE TRANSCRIPTIONAL REGULATOR RUTR"/>
    <property type="match status" value="1"/>
</dbReference>
<accession>A0A8S9SXY5</accession>
<dbReference type="SUPFAM" id="SSF46689">
    <property type="entry name" value="Homeodomain-like"/>
    <property type="match status" value="1"/>
</dbReference>
<feature type="DNA-binding region" description="H-T-H motif" evidence="4">
    <location>
        <begin position="37"/>
        <end position="56"/>
    </location>
</feature>
<comment type="caution">
    <text evidence="6">The sequence shown here is derived from an EMBL/GenBank/DDBJ whole genome shotgun (WGS) entry which is preliminary data.</text>
</comment>
<dbReference type="GO" id="GO:0003700">
    <property type="term" value="F:DNA-binding transcription factor activity"/>
    <property type="evidence" value="ECO:0007669"/>
    <property type="project" value="TreeGrafter"/>
</dbReference>
<keyword evidence="1" id="KW-0805">Transcription regulation</keyword>
<gene>
    <name evidence="6" type="ORF">DA73_0400003760</name>
</gene>
<evidence type="ECO:0000256" key="4">
    <source>
        <dbReference type="PROSITE-ProRule" id="PRU00335"/>
    </source>
</evidence>
<keyword evidence="7" id="KW-1185">Reference proteome</keyword>
<evidence type="ECO:0000313" key="6">
    <source>
        <dbReference type="EMBL" id="KAF3884686.1"/>
    </source>
</evidence>
<protein>
    <submittedName>
        <fullName evidence="6">TetR/AcrR family transcriptional regulator</fullName>
    </submittedName>
</protein>
<dbReference type="PANTHER" id="PTHR30055:SF234">
    <property type="entry name" value="HTH-TYPE TRANSCRIPTIONAL REGULATOR BETI"/>
    <property type="match status" value="1"/>
</dbReference>
<proteinExistence type="predicted"/>
<dbReference type="Gene3D" id="1.10.10.60">
    <property type="entry name" value="Homeodomain-like"/>
    <property type="match status" value="1"/>
</dbReference>
<name>A0A8S9SXY5_9CYAN</name>
<dbReference type="GO" id="GO:0000976">
    <property type="term" value="F:transcription cis-regulatory region binding"/>
    <property type="evidence" value="ECO:0007669"/>
    <property type="project" value="TreeGrafter"/>
</dbReference>
<dbReference type="PRINTS" id="PR00455">
    <property type="entry name" value="HTHTETR"/>
</dbReference>
<dbReference type="InterPro" id="IPR001647">
    <property type="entry name" value="HTH_TetR"/>
</dbReference>
<reference evidence="6" key="1">
    <citation type="journal article" date="2015" name="Genome Announc.">
        <title>Draft Genome Sequence of Tolypothrix boutellei Strain VB521301.</title>
        <authorList>
            <person name="Chandrababunaidu M.M."/>
            <person name="Singh D."/>
            <person name="Sen D."/>
            <person name="Bhan S."/>
            <person name="Das S."/>
            <person name="Gupta A."/>
            <person name="Adhikary S.P."/>
            <person name="Tripathy S."/>
        </authorList>
    </citation>
    <scope>NUCLEOTIDE SEQUENCE</scope>
    <source>
        <strain evidence="6">VB521301</strain>
    </source>
</reference>
<organism evidence="6 7">
    <name type="scientific">Tolypothrix bouteillei VB521301</name>
    <dbReference type="NCBI Taxonomy" id="1479485"/>
    <lineage>
        <taxon>Bacteria</taxon>
        <taxon>Bacillati</taxon>
        <taxon>Cyanobacteriota</taxon>
        <taxon>Cyanophyceae</taxon>
        <taxon>Nostocales</taxon>
        <taxon>Tolypothrichaceae</taxon>
        <taxon>Tolypothrix</taxon>
    </lineage>
</organism>
<dbReference type="EMBL" id="JHEG04000001">
    <property type="protein sequence ID" value="KAF3884686.1"/>
    <property type="molecule type" value="Genomic_DNA"/>
</dbReference>